<feature type="transmembrane region" description="Helical" evidence="1">
    <location>
        <begin position="190"/>
        <end position="208"/>
    </location>
</feature>
<sequence>MFGIKNKKIKTNLSLLTLVPSAAFIIFEIWVILTVNSFLDIQEQIYKTGDKVRAISTDLINPLNQLREKSMSMVMAPDDNFRKEISKDFLLTIQIIEKNIDSLKKGNDFKNTEVNMNNILQMWEQYRKLCELTVKYIENGYREAAFINASTAEREQFKALTDKLELWQKQAVEKALETYSKGSQKGSNTFLFTILIGFSALMLMLFLYSGIKRLLGAEPWELSDIANHIANGEIEFQFRDKQKQDTGVYSDMKKWLKTWKIKSWQQSLLHQVI</sequence>
<dbReference type="EMBL" id="CP061799">
    <property type="protein sequence ID" value="QTA81115.1"/>
    <property type="molecule type" value="Genomic_DNA"/>
</dbReference>
<gene>
    <name evidence="2" type="ORF">dnl_34420</name>
</gene>
<keyword evidence="1" id="KW-0472">Membrane</keyword>
<accession>A0A975B979</accession>
<reference evidence="2" key="1">
    <citation type="journal article" date="2021" name="Microb. Physiol.">
        <title>Proteogenomic Insights into the Physiology of Marine, Sulfate-Reducing, Filamentous Desulfonema limicola and Desulfonema magnum.</title>
        <authorList>
            <person name="Schnaars V."/>
            <person name="Wohlbrand L."/>
            <person name="Scheve S."/>
            <person name="Hinrichs C."/>
            <person name="Reinhardt R."/>
            <person name="Rabus R."/>
        </authorList>
    </citation>
    <scope>NUCLEOTIDE SEQUENCE</scope>
    <source>
        <strain evidence="2">5ac10</strain>
    </source>
</reference>
<evidence type="ECO:0000313" key="2">
    <source>
        <dbReference type="EMBL" id="QTA81115.1"/>
    </source>
</evidence>
<dbReference type="AlphaFoldDB" id="A0A975B979"/>
<keyword evidence="3" id="KW-1185">Reference proteome</keyword>
<proteinExistence type="predicted"/>
<evidence type="ECO:0008006" key="4">
    <source>
        <dbReference type="Google" id="ProtNLM"/>
    </source>
</evidence>
<dbReference type="Proteomes" id="UP000663720">
    <property type="component" value="Chromosome"/>
</dbReference>
<protein>
    <recommendedName>
        <fullName evidence="4">Chemotaxis methyl-accepting receptor HlyB-like 4HB MCP domain-containing protein</fullName>
    </recommendedName>
</protein>
<name>A0A975B979_9BACT</name>
<keyword evidence="1" id="KW-0812">Transmembrane</keyword>
<dbReference type="KEGG" id="dli:dnl_34420"/>
<evidence type="ECO:0000313" key="3">
    <source>
        <dbReference type="Proteomes" id="UP000663720"/>
    </source>
</evidence>
<evidence type="ECO:0000256" key="1">
    <source>
        <dbReference type="SAM" id="Phobius"/>
    </source>
</evidence>
<organism evidence="2 3">
    <name type="scientific">Desulfonema limicola</name>
    <dbReference type="NCBI Taxonomy" id="45656"/>
    <lineage>
        <taxon>Bacteria</taxon>
        <taxon>Pseudomonadati</taxon>
        <taxon>Thermodesulfobacteriota</taxon>
        <taxon>Desulfobacteria</taxon>
        <taxon>Desulfobacterales</taxon>
        <taxon>Desulfococcaceae</taxon>
        <taxon>Desulfonema</taxon>
    </lineage>
</organism>
<feature type="transmembrane region" description="Helical" evidence="1">
    <location>
        <begin position="12"/>
        <end position="33"/>
    </location>
</feature>
<keyword evidence="1" id="KW-1133">Transmembrane helix</keyword>
<dbReference type="RefSeq" id="WP_207687184.1">
    <property type="nucleotide sequence ID" value="NZ_CP061799.1"/>
</dbReference>